<protein>
    <submittedName>
        <fullName evidence="1">Uncharacterized protein</fullName>
    </submittedName>
</protein>
<reference evidence="1" key="1">
    <citation type="submission" date="2019-10" db="EMBL/GenBank/DDBJ databases">
        <title>Conservation and host-specific expression of non-tandemly repeated heterogenous ribosome RNA gene in arbuscular mycorrhizal fungi.</title>
        <authorList>
            <person name="Maeda T."/>
            <person name="Kobayashi Y."/>
            <person name="Nakagawa T."/>
            <person name="Ezawa T."/>
            <person name="Yamaguchi K."/>
            <person name="Bino T."/>
            <person name="Nishimoto Y."/>
            <person name="Shigenobu S."/>
            <person name="Kawaguchi M."/>
        </authorList>
    </citation>
    <scope>NUCLEOTIDE SEQUENCE</scope>
    <source>
        <strain evidence="1">HR1</strain>
    </source>
</reference>
<sequence length="194" mass="22691">MIILLHINVHKVLKLEPIYQMKRLENVFKKYQKLSSNEKEIIIIASQKLKKKLNQVNKRKEPDCSIKEPLQKKKEVSVNTILKESNLSEERTKVVTNVMLISQKHHCEEMKDLVILMEHKLATIDESSAFPMFINKKTKVNKTSIQTSTPTSQYAFCPYPFPFYNYNSSTKFHLSYHPQSSLTLYHNNSQATIF</sequence>
<dbReference type="OrthoDB" id="2313290at2759"/>
<dbReference type="Proteomes" id="UP000615446">
    <property type="component" value="Unassembled WGS sequence"/>
</dbReference>
<accession>A0A8H3LMU2</accession>
<comment type="caution">
    <text evidence="1">The sequence shown here is derived from an EMBL/GenBank/DDBJ whole genome shotgun (WGS) entry which is preliminary data.</text>
</comment>
<evidence type="ECO:0000313" key="2">
    <source>
        <dbReference type="Proteomes" id="UP000615446"/>
    </source>
</evidence>
<name>A0A8H3LMU2_9GLOM</name>
<dbReference type="EMBL" id="BLAL01000182">
    <property type="protein sequence ID" value="GES88846.1"/>
    <property type="molecule type" value="Genomic_DNA"/>
</dbReference>
<dbReference type="AlphaFoldDB" id="A0A8H3LMU2"/>
<evidence type="ECO:0000313" key="1">
    <source>
        <dbReference type="EMBL" id="GES88846.1"/>
    </source>
</evidence>
<gene>
    <name evidence="1" type="ORF">RCL2_001577400</name>
</gene>
<organism evidence="1 2">
    <name type="scientific">Rhizophagus clarus</name>
    <dbReference type="NCBI Taxonomy" id="94130"/>
    <lineage>
        <taxon>Eukaryota</taxon>
        <taxon>Fungi</taxon>
        <taxon>Fungi incertae sedis</taxon>
        <taxon>Mucoromycota</taxon>
        <taxon>Glomeromycotina</taxon>
        <taxon>Glomeromycetes</taxon>
        <taxon>Glomerales</taxon>
        <taxon>Glomeraceae</taxon>
        <taxon>Rhizophagus</taxon>
    </lineage>
</organism>
<proteinExistence type="predicted"/>